<dbReference type="PANTHER" id="PTHR33317">
    <property type="entry name" value="POLYNUCLEOTIDYL TRANSFERASE, RIBONUCLEASE H-LIKE SUPERFAMILY PROTEIN"/>
    <property type="match status" value="1"/>
</dbReference>
<dbReference type="PANTHER" id="PTHR33317:SF4">
    <property type="entry name" value="POLYNUCLEOTIDYL TRANSFERASE, RIBONUCLEASE H-LIKE SUPERFAMILY PROTEIN"/>
    <property type="match status" value="1"/>
</dbReference>
<comment type="function">
    <text evidence="5">Could be a nuclease involved in processing of the 5'-end of pre-16S rRNA.</text>
</comment>
<comment type="subcellular location">
    <subcellularLocation>
        <location evidence="5">Cytoplasm</location>
    </subcellularLocation>
</comment>
<evidence type="ECO:0000256" key="1">
    <source>
        <dbReference type="ARBA" id="ARBA00022490"/>
    </source>
</evidence>
<keyword evidence="8" id="KW-1185">Reference proteome</keyword>
<accession>A0ABU0FFE1</accession>
<keyword evidence="4 5" id="KW-0378">Hydrolase</keyword>
<dbReference type="EC" id="3.1.-.-" evidence="5"/>
<dbReference type="CDD" id="cd16964">
    <property type="entry name" value="YqgF"/>
    <property type="match status" value="1"/>
</dbReference>
<keyword evidence="1 5" id="KW-0963">Cytoplasm</keyword>
<dbReference type="GO" id="GO:0016787">
    <property type="term" value="F:hydrolase activity"/>
    <property type="evidence" value="ECO:0007669"/>
    <property type="project" value="UniProtKB-KW"/>
</dbReference>
<dbReference type="SUPFAM" id="SSF53098">
    <property type="entry name" value="Ribonuclease H-like"/>
    <property type="match status" value="1"/>
</dbReference>
<dbReference type="InterPro" id="IPR012337">
    <property type="entry name" value="RNaseH-like_sf"/>
</dbReference>
<evidence type="ECO:0000256" key="2">
    <source>
        <dbReference type="ARBA" id="ARBA00022517"/>
    </source>
</evidence>
<dbReference type="HAMAP" id="MF_00651">
    <property type="entry name" value="Nuclease_YqgF"/>
    <property type="match status" value="1"/>
</dbReference>
<dbReference type="EMBL" id="JAUSVK010000001">
    <property type="protein sequence ID" value="MDQ0393047.1"/>
    <property type="molecule type" value="Genomic_DNA"/>
</dbReference>
<dbReference type="SMART" id="SM00732">
    <property type="entry name" value="YqgFc"/>
    <property type="match status" value="1"/>
</dbReference>
<evidence type="ECO:0000256" key="3">
    <source>
        <dbReference type="ARBA" id="ARBA00022722"/>
    </source>
</evidence>
<dbReference type="Proteomes" id="UP001237448">
    <property type="component" value="Unassembled WGS sequence"/>
</dbReference>
<dbReference type="NCBIfam" id="TIGR00250">
    <property type="entry name" value="RNAse_H_YqgF"/>
    <property type="match status" value="1"/>
</dbReference>
<evidence type="ECO:0000256" key="5">
    <source>
        <dbReference type="HAMAP-Rule" id="MF_00651"/>
    </source>
</evidence>
<dbReference type="InterPro" id="IPR006641">
    <property type="entry name" value="YqgF/RNaseH-like_dom"/>
</dbReference>
<evidence type="ECO:0000259" key="6">
    <source>
        <dbReference type="SMART" id="SM00732"/>
    </source>
</evidence>
<evidence type="ECO:0000256" key="4">
    <source>
        <dbReference type="ARBA" id="ARBA00022801"/>
    </source>
</evidence>
<comment type="similarity">
    <text evidence="5">Belongs to the YqgF HJR family.</text>
</comment>
<dbReference type="RefSeq" id="WP_307427806.1">
    <property type="nucleotide sequence ID" value="NZ_JAUSVK010000001.1"/>
</dbReference>
<dbReference type="Pfam" id="PF03652">
    <property type="entry name" value="RuvX"/>
    <property type="match status" value="1"/>
</dbReference>
<sequence length="164" mass="17913">MIVELFDLAESLPQDQRLLGLDLGTKTIGLALSDVMLTIASPLETIRRTKFTQDARELLAIADRHGVGGLVLGYPLNMDGSRGPRAQASESFARNLARLSDLPVALWDERLSTAAVTRTLIEADTSRRRRAELVDKMAASFILQGALDRLGYGRPAPFPPAQSR</sequence>
<dbReference type="InterPro" id="IPR037027">
    <property type="entry name" value="YqgF/RNaseH-like_dom_sf"/>
</dbReference>
<reference evidence="7 8" key="1">
    <citation type="submission" date="2023-07" db="EMBL/GenBank/DDBJ databases">
        <title>Genomic Encyclopedia of Type Strains, Phase IV (KMG-IV): sequencing the most valuable type-strain genomes for metagenomic binning, comparative biology and taxonomic classification.</title>
        <authorList>
            <person name="Goeker M."/>
        </authorList>
    </citation>
    <scope>NUCLEOTIDE SEQUENCE [LARGE SCALE GENOMIC DNA]</scope>
    <source>
        <strain evidence="7 8">DSM 5896</strain>
    </source>
</reference>
<feature type="domain" description="YqgF/RNase H-like" evidence="6">
    <location>
        <begin position="16"/>
        <end position="116"/>
    </location>
</feature>
<comment type="caution">
    <text evidence="7">The sequence shown here is derived from an EMBL/GenBank/DDBJ whole genome shotgun (WGS) entry which is preliminary data.</text>
</comment>
<dbReference type="InterPro" id="IPR005227">
    <property type="entry name" value="YqgF"/>
</dbReference>
<gene>
    <name evidence="7" type="ORF">J3R73_002839</name>
</gene>
<keyword evidence="2 5" id="KW-0690">Ribosome biogenesis</keyword>
<evidence type="ECO:0000313" key="8">
    <source>
        <dbReference type="Proteomes" id="UP001237448"/>
    </source>
</evidence>
<organism evidence="7 8">
    <name type="scientific">Labrys monachus</name>
    <dbReference type="NCBI Taxonomy" id="217067"/>
    <lineage>
        <taxon>Bacteria</taxon>
        <taxon>Pseudomonadati</taxon>
        <taxon>Pseudomonadota</taxon>
        <taxon>Alphaproteobacteria</taxon>
        <taxon>Hyphomicrobiales</taxon>
        <taxon>Xanthobacteraceae</taxon>
        <taxon>Labrys</taxon>
    </lineage>
</organism>
<keyword evidence="3 5" id="KW-0540">Nuclease</keyword>
<evidence type="ECO:0000313" key="7">
    <source>
        <dbReference type="EMBL" id="MDQ0393047.1"/>
    </source>
</evidence>
<proteinExistence type="inferred from homology"/>
<name>A0ABU0FFE1_9HYPH</name>
<protein>
    <recommendedName>
        <fullName evidence="5">Putative pre-16S rRNA nuclease</fullName>
        <ecNumber evidence="5">3.1.-.-</ecNumber>
    </recommendedName>
</protein>
<dbReference type="Gene3D" id="3.30.420.140">
    <property type="entry name" value="YqgF/RNase H-like domain"/>
    <property type="match status" value="1"/>
</dbReference>